<protein>
    <submittedName>
        <fullName evidence="1">Uncharacterized protein</fullName>
    </submittedName>
</protein>
<gene>
    <name evidence="1" type="ORF">AVEN_108718_1</name>
</gene>
<reference evidence="1 2" key="1">
    <citation type="journal article" date="2019" name="Sci. Rep.">
        <title>Orb-weaving spider Araneus ventricosus genome elucidates the spidroin gene catalogue.</title>
        <authorList>
            <person name="Kono N."/>
            <person name="Nakamura H."/>
            <person name="Ohtoshi R."/>
            <person name="Moran D.A.P."/>
            <person name="Shinohara A."/>
            <person name="Yoshida Y."/>
            <person name="Fujiwara M."/>
            <person name="Mori M."/>
            <person name="Tomita M."/>
            <person name="Arakawa K."/>
        </authorList>
    </citation>
    <scope>NUCLEOTIDE SEQUENCE [LARGE SCALE GENOMIC DNA]</scope>
</reference>
<dbReference type="EMBL" id="BGPR01003541">
    <property type="protein sequence ID" value="GBM89459.1"/>
    <property type="molecule type" value="Genomic_DNA"/>
</dbReference>
<organism evidence="1 2">
    <name type="scientific">Araneus ventricosus</name>
    <name type="common">Orbweaver spider</name>
    <name type="synonym">Epeira ventricosa</name>
    <dbReference type="NCBI Taxonomy" id="182803"/>
    <lineage>
        <taxon>Eukaryota</taxon>
        <taxon>Metazoa</taxon>
        <taxon>Ecdysozoa</taxon>
        <taxon>Arthropoda</taxon>
        <taxon>Chelicerata</taxon>
        <taxon>Arachnida</taxon>
        <taxon>Araneae</taxon>
        <taxon>Araneomorphae</taxon>
        <taxon>Entelegynae</taxon>
        <taxon>Araneoidea</taxon>
        <taxon>Araneidae</taxon>
        <taxon>Araneus</taxon>
    </lineage>
</organism>
<keyword evidence="2" id="KW-1185">Reference proteome</keyword>
<evidence type="ECO:0000313" key="2">
    <source>
        <dbReference type="Proteomes" id="UP000499080"/>
    </source>
</evidence>
<evidence type="ECO:0000313" key="1">
    <source>
        <dbReference type="EMBL" id="GBM89459.1"/>
    </source>
</evidence>
<accession>A0A4Y2JJ46</accession>
<dbReference type="AlphaFoldDB" id="A0A4Y2JJ46"/>
<sequence>MAAKPLFSMMKIFKRRQFQESSTQTEQNKIDAFTQVETNQLFEKSTQIMVVKSDASTEVDRNEFAAKFTQTVSLIKHDKPVQTPLKISKNKGIQVSPYLFLDKKVQTVNIPNSSQVHVPFKKQKRKPTIPLTTEFLKYIERKYDFQGNNIQFTPEKEGVISKNEKHGKETEGNLSSQDDLEIQAPDVGKDLAAQKSSKMSFLQTGHSHEDDLNVFVEDVVSTKNEPDAFKHDYSNGYVRLCQPGEKQNGSSCFKNPFRKMKKLFKN</sequence>
<name>A0A4Y2JJ46_ARAVE</name>
<comment type="caution">
    <text evidence="1">The sequence shown here is derived from an EMBL/GenBank/DDBJ whole genome shotgun (WGS) entry which is preliminary data.</text>
</comment>
<proteinExistence type="predicted"/>
<dbReference type="Proteomes" id="UP000499080">
    <property type="component" value="Unassembled WGS sequence"/>
</dbReference>